<dbReference type="OrthoDB" id="4521223at2759"/>
<dbReference type="PANTHER" id="PTHR31465">
    <property type="entry name" value="PROTEIN RTA1-RELATED"/>
    <property type="match status" value="1"/>
</dbReference>
<proteinExistence type="predicted"/>
<evidence type="ECO:0008006" key="8">
    <source>
        <dbReference type="Google" id="ProtNLM"/>
    </source>
</evidence>
<evidence type="ECO:0000313" key="6">
    <source>
        <dbReference type="EMBL" id="KAF2006638.1"/>
    </source>
</evidence>
<evidence type="ECO:0000256" key="5">
    <source>
        <dbReference type="SAM" id="Phobius"/>
    </source>
</evidence>
<evidence type="ECO:0000256" key="3">
    <source>
        <dbReference type="ARBA" id="ARBA00022989"/>
    </source>
</evidence>
<keyword evidence="4 5" id="KW-0472">Membrane</keyword>
<dbReference type="InterPro" id="IPR007568">
    <property type="entry name" value="RTA1"/>
</dbReference>
<keyword evidence="7" id="KW-1185">Reference proteome</keyword>
<evidence type="ECO:0000256" key="4">
    <source>
        <dbReference type="ARBA" id="ARBA00023136"/>
    </source>
</evidence>
<feature type="transmembrane region" description="Helical" evidence="5">
    <location>
        <begin position="34"/>
        <end position="57"/>
    </location>
</feature>
<gene>
    <name evidence="6" type="ORF">P154DRAFT_529667</name>
</gene>
<feature type="transmembrane region" description="Helical" evidence="5">
    <location>
        <begin position="77"/>
        <end position="99"/>
    </location>
</feature>
<dbReference type="PANTHER" id="PTHR31465:SF8">
    <property type="entry name" value="DOMAIN PROTEIN, PUTATIVE (AFU_ORTHOLOGUE AFUA_6G14140)-RELATED"/>
    <property type="match status" value="1"/>
</dbReference>
<comment type="subcellular location">
    <subcellularLocation>
        <location evidence="1">Membrane</location>
        <topology evidence="1">Multi-pass membrane protein</topology>
    </subcellularLocation>
</comment>
<accession>A0A6A5WZP3</accession>
<evidence type="ECO:0000313" key="7">
    <source>
        <dbReference type="Proteomes" id="UP000799779"/>
    </source>
</evidence>
<dbReference type="GO" id="GO:0005886">
    <property type="term" value="C:plasma membrane"/>
    <property type="evidence" value="ECO:0007669"/>
    <property type="project" value="TreeGrafter"/>
</dbReference>
<name>A0A6A5WZP3_9PLEO</name>
<protein>
    <recommendedName>
        <fullName evidence="8">RTA1 like protein</fullName>
    </recommendedName>
</protein>
<dbReference type="Pfam" id="PF04479">
    <property type="entry name" value="RTA1"/>
    <property type="match status" value="1"/>
</dbReference>
<evidence type="ECO:0000256" key="1">
    <source>
        <dbReference type="ARBA" id="ARBA00004141"/>
    </source>
</evidence>
<dbReference type="Proteomes" id="UP000799779">
    <property type="component" value="Unassembled WGS sequence"/>
</dbReference>
<keyword evidence="2 5" id="KW-0812">Transmembrane</keyword>
<keyword evidence="3 5" id="KW-1133">Transmembrane helix</keyword>
<dbReference type="GO" id="GO:0000324">
    <property type="term" value="C:fungal-type vacuole"/>
    <property type="evidence" value="ECO:0007669"/>
    <property type="project" value="TreeGrafter"/>
</dbReference>
<organism evidence="6 7">
    <name type="scientific">Amniculicola lignicola CBS 123094</name>
    <dbReference type="NCBI Taxonomy" id="1392246"/>
    <lineage>
        <taxon>Eukaryota</taxon>
        <taxon>Fungi</taxon>
        <taxon>Dikarya</taxon>
        <taxon>Ascomycota</taxon>
        <taxon>Pezizomycotina</taxon>
        <taxon>Dothideomycetes</taxon>
        <taxon>Pleosporomycetidae</taxon>
        <taxon>Pleosporales</taxon>
        <taxon>Amniculicolaceae</taxon>
        <taxon>Amniculicola</taxon>
    </lineage>
</organism>
<dbReference type="AlphaFoldDB" id="A0A6A5WZP3"/>
<evidence type="ECO:0000256" key="2">
    <source>
        <dbReference type="ARBA" id="ARBA00022692"/>
    </source>
</evidence>
<dbReference type="EMBL" id="ML977559">
    <property type="protein sequence ID" value="KAF2006638.1"/>
    <property type="molecule type" value="Genomic_DNA"/>
</dbReference>
<sequence length="143" mass="15597">MVVAGLLAADFTLRIGRRHGAHVFSLLPRDVKTFLLAMTAAFFLVLTRCIYRIPLMAGGVGSRLMQQEAEFTTFDGLLILLAVVLQTVVHLGVFAAATLGTTQVYELKMLVDTEDLKPGNHHPSPSVGTLSLRIGLTPTRYVF</sequence>
<reference evidence="6" key="1">
    <citation type="journal article" date="2020" name="Stud. Mycol.">
        <title>101 Dothideomycetes genomes: a test case for predicting lifestyles and emergence of pathogens.</title>
        <authorList>
            <person name="Haridas S."/>
            <person name="Albert R."/>
            <person name="Binder M."/>
            <person name="Bloem J."/>
            <person name="Labutti K."/>
            <person name="Salamov A."/>
            <person name="Andreopoulos B."/>
            <person name="Baker S."/>
            <person name="Barry K."/>
            <person name="Bills G."/>
            <person name="Bluhm B."/>
            <person name="Cannon C."/>
            <person name="Castanera R."/>
            <person name="Culley D."/>
            <person name="Daum C."/>
            <person name="Ezra D."/>
            <person name="Gonzalez J."/>
            <person name="Henrissat B."/>
            <person name="Kuo A."/>
            <person name="Liang C."/>
            <person name="Lipzen A."/>
            <person name="Lutzoni F."/>
            <person name="Magnuson J."/>
            <person name="Mondo S."/>
            <person name="Nolan M."/>
            <person name="Ohm R."/>
            <person name="Pangilinan J."/>
            <person name="Park H.-J."/>
            <person name="Ramirez L."/>
            <person name="Alfaro M."/>
            <person name="Sun H."/>
            <person name="Tritt A."/>
            <person name="Yoshinaga Y."/>
            <person name="Zwiers L.-H."/>
            <person name="Turgeon B."/>
            <person name="Goodwin S."/>
            <person name="Spatafora J."/>
            <person name="Crous P."/>
            <person name="Grigoriev I."/>
        </authorList>
    </citation>
    <scope>NUCLEOTIDE SEQUENCE</scope>
    <source>
        <strain evidence="6">CBS 123094</strain>
    </source>
</reference>